<proteinExistence type="predicted"/>
<dbReference type="OrthoDB" id="6124298at2759"/>
<sequence length="377" mass="42701">MPTSIPGKIAERCFKQHSKLTMIYIHPLRKTKIQLCCQKKGVIPMGEQHFPKTINGMDTHIVEGHVRFMAKIQIGDSICESGSHTAGTLGGFVQMRGLDAFLTCAHVVHNKETLIAGNKRELHKSQTKVEFVKFACDDISSSPKLYAGFVFDEAFDYDNGNETSVDEAVVLLHDDTYMDKDDILNDRSFEPKPVEFLSMKGPYLNDNYVQPGLLRGTVKARYVGLTSGYSESDVTFADYDKNDDNFKDKPHGLILYFKDLQAHLQDIESECPKNPQMPFEVHFQQLIVPQLEEKLRSGRHYIRFYNQLLLEDFAFKPGDSGTCIYVVEDKTTYRSDNRPNPTGCLAMAIASFYDSNEKRNKCIATPMKAILKKLGLI</sequence>
<comment type="caution">
    <text evidence="1">The sequence shown here is derived from an EMBL/GenBank/DDBJ whole genome shotgun (WGS) entry which is preliminary data.</text>
</comment>
<organism evidence="1 2">
    <name type="scientific">Mytilus galloprovincialis</name>
    <name type="common">Mediterranean mussel</name>
    <dbReference type="NCBI Taxonomy" id="29158"/>
    <lineage>
        <taxon>Eukaryota</taxon>
        <taxon>Metazoa</taxon>
        <taxon>Spiralia</taxon>
        <taxon>Lophotrochozoa</taxon>
        <taxon>Mollusca</taxon>
        <taxon>Bivalvia</taxon>
        <taxon>Autobranchia</taxon>
        <taxon>Pteriomorphia</taxon>
        <taxon>Mytilida</taxon>
        <taxon>Mytiloidea</taxon>
        <taxon>Mytilidae</taxon>
        <taxon>Mytilinae</taxon>
        <taxon>Mytilus</taxon>
    </lineage>
</organism>
<keyword evidence="2" id="KW-1185">Reference proteome</keyword>
<dbReference type="Proteomes" id="UP000596742">
    <property type="component" value="Unassembled WGS sequence"/>
</dbReference>
<dbReference type="AlphaFoldDB" id="A0A8B6HH66"/>
<evidence type="ECO:0000313" key="2">
    <source>
        <dbReference type="Proteomes" id="UP000596742"/>
    </source>
</evidence>
<dbReference type="EMBL" id="UYJE01010115">
    <property type="protein sequence ID" value="VDI79772.1"/>
    <property type="molecule type" value="Genomic_DNA"/>
</dbReference>
<reference evidence="1" key="1">
    <citation type="submission" date="2018-11" db="EMBL/GenBank/DDBJ databases">
        <authorList>
            <person name="Alioto T."/>
            <person name="Alioto T."/>
        </authorList>
    </citation>
    <scope>NUCLEOTIDE SEQUENCE</scope>
</reference>
<gene>
    <name evidence="1" type="ORF">MGAL_10B064089</name>
</gene>
<accession>A0A8B6HH66</accession>
<name>A0A8B6HH66_MYTGA</name>
<evidence type="ECO:0000313" key="1">
    <source>
        <dbReference type="EMBL" id="VDI79772.1"/>
    </source>
</evidence>
<protein>
    <submittedName>
        <fullName evidence="1">Uncharacterized protein</fullName>
    </submittedName>
</protein>